<dbReference type="Proteomes" id="UP000326565">
    <property type="component" value="Unassembled WGS sequence"/>
</dbReference>
<keyword evidence="5 11" id="KW-0378">Hydrolase</keyword>
<organism evidence="11 12">
    <name type="scientific">Aspergillus leporis</name>
    <dbReference type="NCBI Taxonomy" id="41062"/>
    <lineage>
        <taxon>Eukaryota</taxon>
        <taxon>Fungi</taxon>
        <taxon>Dikarya</taxon>
        <taxon>Ascomycota</taxon>
        <taxon>Pezizomycotina</taxon>
        <taxon>Eurotiomycetes</taxon>
        <taxon>Eurotiomycetidae</taxon>
        <taxon>Eurotiales</taxon>
        <taxon>Aspergillaceae</taxon>
        <taxon>Aspergillus</taxon>
        <taxon>Aspergillus subgen. Circumdati</taxon>
    </lineage>
</organism>
<sequence>MVLYLTLCGIILSLGSAVLGIAIEPIRRDVPNELLSNFTLFSQYAAGCHAGQDCGHENCLNVTNANITTVASFNSSSLEAQGVSGFVVVDHSHEIIVLQFGGTNTCPKFDIDVEFGLIDASIIANASCPGCEVHRGFWTAWNNTKNVTLPPVRDAVANYSNYQIVFVGHSLGGALATVGAADFRAQGHNVTLYSYAAPSVGNYELSKFITNQAAGATYRLTHSTDVVPRVLYDLSMKVRFLPQYSQLSPEYWITTPSFVTPNASSIEKIAGINNTAGNLQYNLSVPPEPDAHNWYIGNMSVCQTKPFNVSACCNDTDNTRLVCRALNLTSS</sequence>
<evidence type="ECO:0000313" key="12">
    <source>
        <dbReference type="Proteomes" id="UP000326565"/>
    </source>
</evidence>
<evidence type="ECO:0000313" key="11">
    <source>
        <dbReference type="EMBL" id="KAB8067450.1"/>
    </source>
</evidence>
<evidence type="ECO:0000256" key="5">
    <source>
        <dbReference type="ARBA" id="ARBA00022801"/>
    </source>
</evidence>
<dbReference type="InterPro" id="IPR051299">
    <property type="entry name" value="AB_hydrolase_lip/est"/>
</dbReference>
<dbReference type="OrthoDB" id="426718at2759"/>
<feature type="signal peptide" evidence="9">
    <location>
        <begin position="1"/>
        <end position="17"/>
    </location>
</feature>
<proteinExistence type="inferred from homology"/>
<comment type="catalytic activity">
    <reaction evidence="6">
        <text>feruloyl-polysaccharide + H2O = ferulate + polysaccharide.</text>
        <dbReference type="EC" id="3.1.1.73"/>
    </reaction>
</comment>
<dbReference type="GO" id="GO:0006629">
    <property type="term" value="P:lipid metabolic process"/>
    <property type="evidence" value="ECO:0007669"/>
    <property type="project" value="InterPro"/>
</dbReference>
<keyword evidence="3" id="KW-0624">Polysaccharide degradation</keyword>
<gene>
    <name evidence="11" type="ORF">BDV29DRAFT_200230</name>
</gene>
<keyword evidence="4 9" id="KW-0732">Signal</keyword>
<accession>A0A5N5WJU6</accession>
<dbReference type="InterPro" id="IPR002921">
    <property type="entry name" value="Fungal_lipase-type"/>
</dbReference>
<dbReference type="PANTHER" id="PTHR46640">
    <property type="entry name" value="TRIACYLGLYCEROL LIPASE, PUTATIVE (AFU_ORTHOLOGUE AFUA_6G06510)-RELATED"/>
    <property type="match status" value="1"/>
</dbReference>
<evidence type="ECO:0000256" key="3">
    <source>
        <dbReference type="ARBA" id="ARBA00022651"/>
    </source>
</evidence>
<dbReference type="Pfam" id="PF01764">
    <property type="entry name" value="Lipase_3"/>
    <property type="match status" value="1"/>
</dbReference>
<comment type="similarity">
    <text evidence="7">Belongs to the AB hydrolase superfamily. FaeA family.</text>
</comment>
<protein>
    <recommendedName>
        <fullName evidence="1">feruloyl esterase</fullName>
        <ecNumber evidence="1">3.1.1.73</ecNumber>
    </recommendedName>
    <alternativeName>
        <fullName evidence="8">Ferulic acid esterase A</fullName>
    </alternativeName>
</protein>
<dbReference type="Gene3D" id="3.40.50.1820">
    <property type="entry name" value="alpha/beta hydrolase"/>
    <property type="match status" value="1"/>
</dbReference>
<dbReference type="PANTHER" id="PTHR46640:SF1">
    <property type="entry name" value="FUNGAL LIPASE-LIKE DOMAIN-CONTAINING PROTEIN-RELATED"/>
    <property type="match status" value="1"/>
</dbReference>
<evidence type="ECO:0000256" key="4">
    <source>
        <dbReference type="ARBA" id="ARBA00022729"/>
    </source>
</evidence>
<dbReference type="EC" id="3.1.1.73" evidence="1"/>
<keyword evidence="3" id="KW-0858">Xylan degradation</keyword>
<keyword evidence="3" id="KW-0119">Carbohydrate metabolism</keyword>
<reference evidence="11 12" key="1">
    <citation type="submission" date="2019-04" db="EMBL/GenBank/DDBJ databases">
        <title>Friends and foes A comparative genomics study of 23 Aspergillus species from section Flavi.</title>
        <authorList>
            <consortium name="DOE Joint Genome Institute"/>
            <person name="Kjaerbolling I."/>
            <person name="Vesth T."/>
            <person name="Frisvad J.C."/>
            <person name="Nybo J.L."/>
            <person name="Theobald S."/>
            <person name="Kildgaard S."/>
            <person name="Isbrandt T."/>
            <person name="Kuo A."/>
            <person name="Sato A."/>
            <person name="Lyhne E.K."/>
            <person name="Kogle M.E."/>
            <person name="Wiebenga A."/>
            <person name="Kun R.S."/>
            <person name="Lubbers R.J."/>
            <person name="Makela M.R."/>
            <person name="Barry K."/>
            <person name="Chovatia M."/>
            <person name="Clum A."/>
            <person name="Daum C."/>
            <person name="Haridas S."/>
            <person name="He G."/>
            <person name="LaButti K."/>
            <person name="Lipzen A."/>
            <person name="Mondo S."/>
            <person name="Riley R."/>
            <person name="Salamov A."/>
            <person name="Simmons B.A."/>
            <person name="Magnuson J.K."/>
            <person name="Henrissat B."/>
            <person name="Mortensen U.H."/>
            <person name="Larsen T.O."/>
            <person name="Devries R.P."/>
            <person name="Grigoriev I.V."/>
            <person name="Machida M."/>
            <person name="Baker S.E."/>
            <person name="Andersen M.R."/>
        </authorList>
    </citation>
    <scope>NUCLEOTIDE SEQUENCE [LARGE SCALE GENOMIC DNA]</scope>
    <source>
        <strain evidence="11 12">CBS 151.66</strain>
    </source>
</reference>
<keyword evidence="12" id="KW-1185">Reference proteome</keyword>
<feature type="chain" id="PRO_5024961979" description="feruloyl esterase" evidence="9">
    <location>
        <begin position="18"/>
        <end position="331"/>
    </location>
</feature>
<dbReference type="CDD" id="cd00519">
    <property type="entry name" value="Lipase_3"/>
    <property type="match status" value="1"/>
</dbReference>
<dbReference type="InterPro" id="IPR029058">
    <property type="entry name" value="AB_hydrolase_fold"/>
</dbReference>
<keyword evidence="2" id="KW-0719">Serine esterase</keyword>
<dbReference type="SUPFAM" id="SSF53474">
    <property type="entry name" value="alpha/beta-Hydrolases"/>
    <property type="match status" value="1"/>
</dbReference>
<evidence type="ECO:0000256" key="9">
    <source>
        <dbReference type="SAM" id="SignalP"/>
    </source>
</evidence>
<evidence type="ECO:0000256" key="8">
    <source>
        <dbReference type="ARBA" id="ARBA00041313"/>
    </source>
</evidence>
<name>A0A5N5WJU6_9EURO</name>
<evidence type="ECO:0000256" key="7">
    <source>
        <dbReference type="ARBA" id="ARBA00037991"/>
    </source>
</evidence>
<dbReference type="GO" id="GO:0045493">
    <property type="term" value="P:xylan catabolic process"/>
    <property type="evidence" value="ECO:0007669"/>
    <property type="project" value="UniProtKB-KW"/>
</dbReference>
<dbReference type="GO" id="GO:0030600">
    <property type="term" value="F:feruloyl esterase activity"/>
    <property type="evidence" value="ECO:0007669"/>
    <property type="project" value="UniProtKB-EC"/>
</dbReference>
<evidence type="ECO:0000259" key="10">
    <source>
        <dbReference type="Pfam" id="PF01764"/>
    </source>
</evidence>
<evidence type="ECO:0000256" key="6">
    <source>
        <dbReference type="ARBA" id="ARBA00034075"/>
    </source>
</evidence>
<feature type="domain" description="Fungal lipase-type" evidence="10">
    <location>
        <begin position="98"/>
        <end position="231"/>
    </location>
</feature>
<evidence type="ECO:0000256" key="1">
    <source>
        <dbReference type="ARBA" id="ARBA00013091"/>
    </source>
</evidence>
<dbReference type="EMBL" id="ML732486">
    <property type="protein sequence ID" value="KAB8067450.1"/>
    <property type="molecule type" value="Genomic_DNA"/>
</dbReference>
<dbReference type="AlphaFoldDB" id="A0A5N5WJU6"/>
<evidence type="ECO:0000256" key="2">
    <source>
        <dbReference type="ARBA" id="ARBA00022487"/>
    </source>
</evidence>